<evidence type="ECO:0000256" key="6">
    <source>
        <dbReference type="ARBA" id="ARBA00022777"/>
    </source>
</evidence>
<dbReference type="PANTHER" id="PTHR43442">
    <property type="entry name" value="GLUCONOKINASE-RELATED"/>
    <property type="match status" value="1"/>
</dbReference>
<gene>
    <name evidence="11" type="ORF">GA0061102_1002119</name>
</gene>
<evidence type="ECO:0000256" key="1">
    <source>
        <dbReference type="ARBA" id="ARBA00004761"/>
    </source>
</evidence>
<keyword evidence="8" id="KW-0311">Gluconate utilization</keyword>
<dbReference type="EC" id="2.7.1.12" evidence="3 10"/>
<keyword evidence="12" id="KW-1185">Reference proteome</keyword>
<dbReference type="Gene3D" id="3.40.50.300">
    <property type="entry name" value="P-loop containing nucleotide triphosphate hydrolases"/>
    <property type="match status" value="1"/>
</dbReference>
<organism evidence="11 12">
    <name type="scientific">Rhizobium miluonense</name>
    <dbReference type="NCBI Taxonomy" id="411945"/>
    <lineage>
        <taxon>Bacteria</taxon>
        <taxon>Pseudomonadati</taxon>
        <taxon>Pseudomonadota</taxon>
        <taxon>Alphaproteobacteria</taxon>
        <taxon>Hyphomicrobiales</taxon>
        <taxon>Rhizobiaceae</taxon>
        <taxon>Rhizobium/Agrobacterium group</taxon>
        <taxon>Rhizobium</taxon>
    </lineage>
</organism>
<dbReference type="GO" id="GO:0005737">
    <property type="term" value="C:cytoplasm"/>
    <property type="evidence" value="ECO:0007669"/>
    <property type="project" value="TreeGrafter"/>
</dbReference>
<evidence type="ECO:0000256" key="3">
    <source>
        <dbReference type="ARBA" id="ARBA00012054"/>
    </source>
</evidence>
<evidence type="ECO:0000313" key="11">
    <source>
        <dbReference type="EMBL" id="SCB11580.1"/>
    </source>
</evidence>
<dbReference type="STRING" id="411945.GA0061102_1002119"/>
<dbReference type="GO" id="GO:0005524">
    <property type="term" value="F:ATP binding"/>
    <property type="evidence" value="ECO:0007669"/>
    <property type="project" value="UniProtKB-KW"/>
</dbReference>
<reference evidence="12" key="1">
    <citation type="submission" date="2016-08" db="EMBL/GenBank/DDBJ databases">
        <authorList>
            <person name="Varghese N."/>
            <person name="Submissions Spin"/>
        </authorList>
    </citation>
    <scope>NUCLEOTIDE SEQUENCE [LARGE SCALE GENOMIC DNA]</scope>
    <source>
        <strain evidence="12">HAMBI 2971</strain>
    </source>
</reference>
<comment type="pathway">
    <text evidence="1">Carbohydrate acid metabolism.</text>
</comment>
<name>A0A1C3U7Y2_9HYPH</name>
<evidence type="ECO:0000256" key="9">
    <source>
        <dbReference type="ARBA" id="ARBA00048090"/>
    </source>
</evidence>
<proteinExistence type="inferred from homology"/>
<dbReference type="GO" id="GO:0019521">
    <property type="term" value="P:D-gluconate metabolic process"/>
    <property type="evidence" value="ECO:0007669"/>
    <property type="project" value="UniProtKB-KW"/>
</dbReference>
<comment type="catalytic activity">
    <reaction evidence="9 10">
        <text>D-gluconate + ATP = 6-phospho-D-gluconate + ADP + H(+)</text>
        <dbReference type="Rhea" id="RHEA:19433"/>
        <dbReference type="ChEBI" id="CHEBI:15378"/>
        <dbReference type="ChEBI" id="CHEBI:18391"/>
        <dbReference type="ChEBI" id="CHEBI:30616"/>
        <dbReference type="ChEBI" id="CHEBI:58759"/>
        <dbReference type="ChEBI" id="CHEBI:456216"/>
        <dbReference type="EC" id="2.7.1.12"/>
    </reaction>
</comment>
<dbReference type="SUPFAM" id="SSF52540">
    <property type="entry name" value="P-loop containing nucleoside triphosphate hydrolases"/>
    <property type="match status" value="1"/>
</dbReference>
<evidence type="ECO:0000256" key="2">
    <source>
        <dbReference type="ARBA" id="ARBA00008420"/>
    </source>
</evidence>
<dbReference type="CDD" id="cd02021">
    <property type="entry name" value="GntK"/>
    <property type="match status" value="1"/>
</dbReference>
<keyword evidence="5 10" id="KW-0547">Nucleotide-binding</keyword>
<sequence length="180" mass="19114">MSTAASQPLSDGAVPRRFVVMGVSGCGKSSVGTALAARLGGTYVDGDDLHPAANVAKMSAGIPLTDTDRWPWLDKIGQCLALADDTMLIGCSALKRSYRDRIRDVVGAPVSFIHLAGARETILRRLQTRVDHFMPPALLDSQFAALEPPGADEQAIIVDIDRSLDAVVAAIIESLEETQS</sequence>
<dbReference type="FunFam" id="3.40.50.300:FF:000522">
    <property type="entry name" value="Gluconokinase"/>
    <property type="match status" value="1"/>
</dbReference>
<keyword evidence="6 10" id="KW-0418">Kinase</keyword>
<keyword evidence="4 10" id="KW-0808">Transferase</keyword>
<dbReference type="Proteomes" id="UP000199435">
    <property type="component" value="Unassembled WGS sequence"/>
</dbReference>
<dbReference type="AlphaFoldDB" id="A0A1C3U7Y2"/>
<dbReference type="InterPro" id="IPR006001">
    <property type="entry name" value="Therm_gnt_kin"/>
</dbReference>
<dbReference type="GO" id="GO:0046316">
    <property type="term" value="F:gluconokinase activity"/>
    <property type="evidence" value="ECO:0007669"/>
    <property type="project" value="UniProtKB-EC"/>
</dbReference>
<comment type="similarity">
    <text evidence="2 10">Belongs to the gluconokinase GntK/GntV family.</text>
</comment>
<evidence type="ECO:0000256" key="4">
    <source>
        <dbReference type="ARBA" id="ARBA00022679"/>
    </source>
</evidence>
<dbReference type="InterPro" id="IPR027417">
    <property type="entry name" value="P-loop_NTPase"/>
</dbReference>
<dbReference type="OrthoDB" id="9795716at2"/>
<dbReference type="RefSeq" id="WP_092843928.1">
    <property type="nucleotide sequence ID" value="NZ_FMAH01000002.1"/>
</dbReference>
<protein>
    <recommendedName>
        <fullName evidence="3 10">Gluconokinase</fullName>
        <ecNumber evidence="3 10">2.7.1.12</ecNumber>
    </recommendedName>
</protein>
<evidence type="ECO:0000256" key="8">
    <source>
        <dbReference type="ARBA" id="ARBA00023064"/>
    </source>
</evidence>
<evidence type="ECO:0000256" key="10">
    <source>
        <dbReference type="RuleBase" id="RU363066"/>
    </source>
</evidence>
<evidence type="ECO:0000256" key="5">
    <source>
        <dbReference type="ARBA" id="ARBA00022741"/>
    </source>
</evidence>
<dbReference type="PANTHER" id="PTHR43442:SF3">
    <property type="entry name" value="GLUCONOKINASE-RELATED"/>
    <property type="match status" value="1"/>
</dbReference>
<evidence type="ECO:0000313" key="12">
    <source>
        <dbReference type="Proteomes" id="UP000199435"/>
    </source>
</evidence>
<accession>A0A1C3U7Y2</accession>
<evidence type="ECO:0000256" key="7">
    <source>
        <dbReference type="ARBA" id="ARBA00022840"/>
    </source>
</evidence>
<keyword evidence="7 10" id="KW-0067">ATP-binding</keyword>
<dbReference type="EMBL" id="FMAH01000002">
    <property type="protein sequence ID" value="SCB11580.1"/>
    <property type="molecule type" value="Genomic_DNA"/>
</dbReference>
<dbReference type="Pfam" id="PF13671">
    <property type="entry name" value="AAA_33"/>
    <property type="match status" value="1"/>
</dbReference>
<dbReference type="NCBIfam" id="TIGR01313">
    <property type="entry name" value="therm_gnt_kin"/>
    <property type="match status" value="1"/>
</dbReference>